<dbReference type="EMBL" id="JBHMAF010000060">
    <property type="protein sequence ID" value="MFB9759113.1"/>
    <property type="molecule type" value="Genomic_DNA"/>
</dbReference>
<keyword evidence="3" id="KW-1185">Reference proteome</keyword>
<accession>A0ABV5WFW5</accession>
<keyword evidence="1" id="KW-1133">Transmembrane helix</keyword>
<feature type="transmembrane region" description="Helical" evidence="1">
    <location>
        <begin position="89"/>
        <end position="107"/>
    </location>
</feature>
<feature type="transmembrane region" description="Helical" evidence="1">
    <location>
        <begin position="6"/>
        <end position="23"/>
    </location>
</feature>
<comment type="caution">
    <text evidence="2">The sequence shown here is derived from an EMBL/GenBank/DDBJ whole genome shotgun (WGS) entry which is preliminary data.</text>
</comment>
<name>A0ABV5WFW5_9BACI</name>
<protein>
    <submittedName>
        <fullName evidence="2">Uncharacterized protein</fullName>
    </submittedName>
</protein>
<keyword evidence="1" id="KW-0812">Transmembrane</keyword>
<keyword evidence="1" id="KW-0472">Membrane</keyword>
<evidence type="ECO:0000256" key="1">
    <source>
        <dbReference type="SAM" id="Phobius"/>
    </source>
</evidence>
<evidence type="ECO:0000313" key="2">
    <source>
        <dbReference type="EMBL" id="MFB9759113.1"/>
    </source>
</evidence>
<proteinExistence type="predicted"/>
<sequence>MKNSKLFYIALLILPWLTVPFLGRDSFKKYLPAAIFMSTFTKALDFFGEKKKWWRIDKGIPPLNSANFFNFGPYLVSSLWILKLTFGKFPLYLISNLMLHICFIYLGGLKFLKRYKIASIDGITKFQYLALDFLRALLLYAFQYINNMSHNTKNLHNK</sequence>
<dbReference type="RefSeq" id="WP_379949403.1">
    <property type="nucleotide sequence ID" value="NZ_JBHMAF010000060.1"/>
</dbReference>
<organism evidence="2 3">
    <name type="scientific">Ectobacillus funiculus</name>
    <dbReference type="NCBI Taxonomy" id="137993"/>
    <lineage>
        <taxon>Bacteria</taxon>
        <taxon>Bacillati</taxon>
        <taxon>Bacillota</taxon>
        <taxon>Bacilli</taxon>
        <taxon>Bacillales</taxon>
        <taxon>Bacillaceae</taxon>
        <taxon>Ectobacillus</taxon>
    </lineage>
</organism>
<dbReference type="Proteomes" id="UP001589609">
    <property type="component" value="Unassembled WGS sequence"/>
</dbReference>
<evidence type="ECO:0000313" key="3">
    <source>
        <dbReference type="Proteomes" id="UP001589609"/>
    </source>
</evidence>
<gene>
    <name evidence="2" type="ORF">ACFFMS_11700</name>
</gene>
<reference evidence="2 3" key="1">
    <citation type="submission" date="2024-09" db="EMBL/GenBank/DDBJ databases">
        <authorList>
            <person name="Sun Q."/>
            <person name="Mori K."/>
        </authorList>
    </citation>
    <scope>NUCLEOTIDE SEQUENCE [LARGE SCALE GENOMIC DNA]</scope>
    <source>
        <strain evidence="2 3">JCM 11201</strain>
    </source>
</reference>